<feature type="region of interest" description="Disordered" evidence="1">
    <location>
        <begin position="248"/>
        <end position="303"/>
    </location>
</feature>
<evidence type="ECO:0000313" key="2">
    <source>
        <dbReference type="EMBL" id="MPM54356.1"/>
    </source>
</evidence>
<dbReference type="EMBL" id="VSSQ01014764">
    <property type="protein sequence ID" value="MPM54356.1"/>
    <property type="molecule type" value="Genomic_DNA"/>
</dbReference>
<feature type="compositionally biased region" description="Basic residues" evidence="1">
    <location>
        <begin position="73"/>
        <end position="83"/>
    </location>
</feature>
<protein>
    <submittedName>
        <fullName evidence="2">Uncharacterized protein</fullName>
    </submittedName>
</protein>
<proteinExistence type="predicted"/>
<name>A0A645AN64_9ZZZZ</name>
<feature type="compositionally biased region" description="Pro residues" evidence="1">
    <location>
        <begin position="281"/>
        <end position="293"/>
    </location>
</feature>
<sequence length="303" mass="34881">MKQQHRQRRQQPDDQTRRHPPIAHPCPPPAEQQQQSENRDDGAVSDRQRRQTPGKPLIQGKRVGEIAPDRAVKKQQRQRRHHRQQPEPAVFQEILSAPGQGINHHRAERQQIGRHRSHRQQRRRNVEPPAPCDPRAVKDPPCAIERQRHPEPADRVTPQRGRINRKHPGQRESAQNPERGPRVIRIQTPPQPEQQRQRRQCRSQGKQPPEADPVEQARITTVPELEQQGVDDLIVGYRVMGIDFARSQGQHEVGQGQRLVKPQFPRQRRSRRNDAAGKRQPAPPPLDQTPPPASGMFGDLHIT</sequence>
<gene>
    <name evidence="2" type="ORF">SDC9_101134</name>
</gene>
<accession>A0A645AN64</accession>
<reference evidence="2" key="1">
    <citation type="submission" date="2019-08" db="EMBL/GenBank/DDBJ databases">
        <authorList>
            <person name="Kucharzyk K."/>
            <person name="Murdoch R.W."/>
            <person name="Higgins S."/>
            <person name="Loffler F."/>
        </authorList>
    </citation>
    <scope>NUCLEOTIDE SEQUENCE</scope>
</reference>
<feature type="compositionally biased region" description="Basic and acidic residues" evidence="1">
    <location>
        <begin position="37"/>
        <end position="49"/>
    </location>
</feature>
<feature type="compositionally biased region" description="Basic and acidic residues" evidence="1">
    <location>
        <begin position="62"/>
        <end position="72"/>
    </location>
</feature>
<feature type="compositionally biased region" description="Basic residues" evidence="1">
    <location>
        <begin position="103"/>
        <end position="123"/>
    </location>
</feature>
<dbReference type="AlphaFoldDB" id="A0A645AN64"/>
<organism evidence="2">
    <name type="scientific">bioreactor metagenome</name>
    <dbReference type="NCBI Taxonomy" id="1076179"/>
    <lineage>
        <taxon>unclassified sequences</taxon>
        <taxon>metagenomes</taxon>
        <taxon>ecological metagenomes</taxon>
    </lineage>
</organism>
<feature type="compositionally biased region" description="Basic and acidic residues" evidence="1">
    <location>
        <begin position="145"/>
        <end position="154"/>
    </location>
</feature>
<evidence type="ECO:0000256" key="1">
    <source>
        <dbReference type="SAM" id="MobiDB-lite"/>
    </source>
</evidence>
<feature type="region of interest" description="Disordered" evidence="1">
    <location>
        <begin position="1"/>
        <end position="223"/>
    </location>
</feature>
<comment type="caution">
    <text evidence="2">The sequence shown here is derived from an EMBL/GenBank/DDBJ whole genome shotgun (WGS) entry which is preliminary data.</text>
</comment>